<evidence type="ECO:0000256" key="1">
    <source>
        <dbReference type="SAM" id="Phobius"/>
    </source>
</evidence>
<dbReference type="EMBL" id="FOVL01000010">
    <property type="protein sequence ID" value="SFN61703.1"/>
    <property type="molecule type" value="Genomic_DNA"/>
</dbReference>
<gene>
    <name evidence="2" type="ORF">SAMN05660413_01882</name>
</gene>
<evidence type="ECO:0000313" key="3">
    <source>
        <dbReference type="Proteomes" id="UP000199153"/>
    </source>
</evidence>
<keyword evidence="1" id="KW-0812">Transmembrane</keyword>
<protein>
    <submittedName>
        <fullName evidence="2">PepSY-associated TM region</fullName>
    </submittedName>
</protein>
<dbReference type="STRING" id="287099.SAMN05660413_01882"/>
<name>A0A1I5AH01_9FLAO</name>
<keyword evidence="1" id="KW-0472">Membrane</keyword>
<sequence>MVKRKTALKLRQAHRYLGLFIGIQFIMWTVSGMYFSWTDLDEIHGDHFKKGIVENPAFSGLQGPGQMLFETPVRSLELKDIGGEAFYLINGKSLIDPKTGEERQEITQEEALKIAKKHMRENLEVAGVELVNETGKHHEYRSGALPAYVISYKEPDDLKAYVSVKDATFRSVRHRDWRWFDFLWMTHTMDYEGRDDFNNLVLRIFSLMGVITVLSGFVLWYISSPSVRKLKKRFK</sequence>
<dbReference type="RefSeq" id="WP_093408757.1">
    <property type="nucleotide sequence ID" value="NZ_FOVL01000010.1"/>
</dbReference>
<feature type="transmembrane region" description="Helical" evidence="1">
    <location>
        <begin position="200"/>
        <end position="222"/>
    </location>
</feature>
<dbReference type="AlphaFoldDB" id="A0A1I5AH01"/>
<keyword evidence="1" id="KW-1133">Transmembrane helix</keyword>
<reference evidence="2 3" key="1">
    <citation type="submission" date="2016-10" db="EMBL/GenBank/DDBJ databases">
        <authorList>
            <person name="de Groot N.N."/>
        </authorList>
    </citation>
    <scope>NUCLEOTIDE SEQUENCE [LARGE SCALE GENOMIC DNA]</scope>
    <source>
        <strain evidence="2 3">DSM 17794</strain>
    </source>
</reference>
<dbReference type="Proteomes" id="UP000199153">
    <property type="component" value="Unassembled WGS sequence"/>
</dbReference>
<proteinExistence type="predicted"/>
<feature type="transmembrane region" description="Helical" evidence="1">
    <location>
        <begin position="16"/>
        <end position="37"/>
    </location>
</feature>
<keyword evidence="3" id="KW-1185">Reference proteome</keyword>
<dbReference type="Pfam" id="PF03929">
    <property type="entry name" value="PepSY_TM"/>
    <property type="match status" value="1"/>
</dbReference>
<evidence type="ECO:0000313" key="2">
    <source>
        <dbReference type="EMBL" id="SFN61703.1"/>
    </source>
</evidence>
<dbReference type="InterPro" id="IPR005625">
    <property type="entry name" value="PepSY-ass_TM"/>
</dbReference>
<accession>A0A1I5AH01</accession>
<dbReference type="OrthoDB" id="9806195at2"/>
<organism evidence="2 3">
    <name type="scientific">Salegentibacter flavus</name>
    <dbReference type="NCBI Taxonomy" id="287099"/>
    <lineage>
        <taxon>Bacteria</taxon>
        <taxon>Pseudomonadati</taxon>
        <taxon>Bacteroidota</taxon>
        <taxon>Flavobacteriia</taxon>
        <taxon>Flavobacteriales</taxon>
        <taxon>Flavobacteriaceae</taxon>
        <taxon>Salegentibacter</taxon>
    </lineage>
</organism>